<evidence type="ECO:0000256" key="6">
    <source>
        <dbReference type="SAM" id="SignalP"/>
    </source>
</evidence>
<dbReference type="Pfam" id="PF13505">
    <property type="entry name" value="OMP_b-brl"/>
    <property type="match status" value="1"/>
</dbReference>
<evidence type="ECO:0000256" key="2">
    <source>
        <dbReference type="ARBA" id="ARBA00022729"/>
    </source>
</evidence>
<keyword evidence="9" id="KW-1185">Reference proteome</keyword>
<dbReference type="Gene3D" id="2.40.160.20">
    <property type="match status" value="1"/>
</dbReference>
<feature type="chain" id="PRO_5045206099" evidence="6">
    <location>
        <begin position="23"/>
        <end position="245"/>
    </location>
</feature>
<dbReference type="InterPro" id="IPR027385">
    <property type="entry name" value="Beta-barrel_OMP"/>
</dbReference>
<dbReference type="InterPro" id="IPR051692">
    <property type="entry name" value="OMP-like"/>
</dbReference>
<keyword evidence="4" id="KW-0998">Cell outer membrane</keyword>
<feature type="domain" description="Outer membrane protein beta-barrel" evidence="7">
    <location>
        <begin position="42"/>
        <end position="237"/>
    </location>
</feature>
<protein>
    <submittedName>
        <fullName evidence="8">Porin family protein</fullName>
    </submittedName>
</protein>
<evidence type="ECO:0000313" key="9">
    <source>
        <dbReference type="Proteomes" id="UP001314635"/>
    </source>
</evidence>
<evidence type="ECO:0000256" key="3">
    <source>
        <dbReference type="ARBA" id="ARBA00023136"/>
    </source>
</evidence>
<evidence type="ECO:0000259" key="7">
    <source>
        <dbReference type="Pfam" id="PF13505"/>
    </source>
</evidence>
<sequence>MKKLLVITTALVGIAAAMPASAADLAARPYTKAPPVVVPILSWSGIYAGIQGGGGWGTSKETFIGRFNAPGFLGTQNYNTNGGFVGGVIGYNWQFDNLVVGLEGDYHWSDINGRSAVINAGVGDTYFTKLTSFGDIKGRLGYAVGPALFFVSGGAAVGELQHRYDRAAGVFFGQNTTRWGYTVGAGAEYMFAPNWSAKLEYNYLDFGKSTLQYVGVPGRSEWKDSVHTVKAGLNYHFGGPVIAKY</sequence>
<dbReference type="Proteomes" id="UP001314635">
    <property type="component" value="Unassembled WGS sequence"/>
</dbReference>
<accession>A0ABS5G3C4</accession>
<organism evidence="8 9">
    <name type="scientific">Bradyrhizobium denitrificans</name>
    <dbReference type="NCBI Taxonomy" id="2734912"/>
    <lineage>
        <taxon>Bacteria</taxon>
        <taxon>Pseudomonadati</taxon>
        <taxon>Pseudomonadota</taxon>
        <taxon>Alphaproteobacteria</taxon>
        <taxon>Hyphomicrobiales</taxon>
        <taxon>Nitrobacteraceae</taxon>
        <taxon>Bradyrhizobium</taxon>
    </lineage>
</organism>
<dbReference type="PANTHER" id="PTHR34001">
    <property type="entry name" value="BLL7405 PROTEIN"/>
    <property type="match status" value="1"/>
</dbReference>
<feature type="signal peptide" evidence="6">
    <location>
        <begin position="1"/>
        <end position="22"/>
    </location>
</feature>
<proteinExistence type="inferred from homology"/>
<comment type="subcellular location">
    <subcellularLocation>
        <location evidence="1">Cell outer membrane</location>
    </subcellularLocation>
</comment>
<evidence type="ECO:0000256" key="5">
    <source>
        <dbReference type="ARBA" id="ARBA00038306"/>
    </source>
</evidence>
<gene>
    <name evidence="8" type="ORF">JQ619_08555</name>
</gene>
<evidence type="ECO:0000256" key="4">
    <source>
        <dbReference type="ARBA" id="ARBA00023237"/>
    </source>
</evidence>
<dbReference type="RefSeq" id="WP_012044415.1">
    <property type="nucleotide sequence ID" value="NZ_JABFDP010000008.1"/>
</dbReference>
<comment type="similarity">
    <text evidence="5">Belongs to the Omp25/RopB family.</text>
</comment>
<dbReference type="InterPro" id="IPR011250">
    <property type="entry name" value="OMP/PagP_B-barrel"/>
</dbReference>
<evidence type="ECO:0000256" key="1">
    <source>
        <dbReference type="ARBA" id="ARBA00004442"/>
    </source>
</evidence>
<keyword evidence="2 6" id="KW-0732">Signal</keyword>
<comment type="caution">
    <text evidence="8">The sequence shown here is derived from an EMBL/GenBank/DDBJ whole genome shotgun (WGS) entry which is preliminary data.</text>
</comment>
<dbReference type="PANTHER" id="PTHR34001:SF3">
    <property type="entry name" value="BLL7405 PROTEIN"/>
    <property type="match status" value="1"/>
</dbReference>
<dbReference type="SUPFAM" id="SSF56925">
    <property type="entry name" value="OMPA-like"/>
    <property type="match status" value="1"/>
</dbReference>
<evidence type="ECO:0000313" key="8">
    <source>
        <dbReference type="EMBL" id="MBR1135815.1"/>
    </source>
</evidence>
<reference evidence="9" key="1">
    <citation type="journal article" date="2021" name="ISME J.">
        <title>Evolutionary origin and ecological implication of a unique nif island in free-living Bradyrhizobium lineages.</title>
        <authorList>
            <person name="Tao J."/>
        </authorList>
    </citation>
    <scope>NUCLEOTIDE SEQUENCE [LARGE SCALE GENOMIC DNA]</scope>
    <source>
        <strain evidence="9">SZCCT0094</strain>
    </source>
</reference>
<name>A0ABS5G3C4_9BRAD</name>
<dbReference type="EMBL" id="JAFCLK010000007">
    <property type="protein sequence ID" value="MBR1135815.1"/>
    <property type="molecule type" value="Genomic_DNA"/>
</dbReference>
<keyword evidence="3" id="KW-0472">Membrane</keyword>